<proteinExistence type="predicted"/>
<organism evidence="3 4">
    <name type="scientific">Arachis hypogaea</name>
    <name type="common">Peanut</name>
    <dbReference type="NCBI Taxonomy" id="3818"/>
    <lineage>
        <taxon>Eukaryota</taxon>
        <taxon>Viridiplantae</taxon>
        <taxon>Streptophyta</taxon>
        <taxon>Embryophyta</taxon>
        <taxon>Tracheophyta</taxon>
        <taxon>Spermatophyta</taxon>
        <taxon>Magnoliopsida</taxon>
        <taxon>eudicotyledons</taxon>
        <taxon>Gunneridae</taxon>
        <taxon>Pentapetalae</taxon>
        <taxon>rosids</taxon>
        <taxon>fabids</taxon>
        <taxon>Fabales</taxon>
        <taxon>Fabaceae</taxon>
        <taxon>Papilionoideae</taxon>
        <taxon>50 kb inversion clade</taxon>
        <taxon>dalbergioids sensu lato</taxon>
        <taxon>Dalbergieae</taxon>
        <taxon>Pterocarpus clade</taxon>
        <taxon>Arachis</taxon>
    </lineage>
</organism>
<sequence length="781" mass="86484">MVDVDRRMTGLNPAHIAGLRRLSARAASVPTTSAPSSLPVRNGLLSFSSLVDKVINHLRNSGIQVQSGLSDAEFARAEAEFGFAFPPDLRAVLAAGLPVGPGFPDWRSAGARLHLRASLDLPIAAISFQIARNALWSKSWGPRPTEPEKALRVARNALKRAPLLIPIFNHCYIPCNPSLAGNPIFYVDENRIFCCGLDLSDFFERESLFRSSESDPQVLKKQRSVSEKSAGSSTVFSRRSLDAGGRTPRWVEFWTEAATDRRRRNSSSSASSSPERFFEMPGRSKVPGWVDEYIGQIGSVLKAGGWSESDVSEMVQVSASGFFEGEMVVLDNQALFDALLLKADRFSDSLRKAGWSSEEVSEALGFDFRPEKERKLPKKLSPQLVERIGKLAQKTLLLLHSLACTILWKINVAASVGRRQNLSHAFSFASTRKKKLRTTVSPKKMGDLITIIYHHEGSFVTKNDSSVFYETDNTDELTGLNEDRLDVFLLKDYYKELGYADIVECWWLIPGRPLKNGLRALSHDKQLLEMCYLARMNQGRVHLYFEHGVFQPHDNEVPELIEFTLIAPEEDKDAPITIPNLTGSSNNVSTTKSNEEPAVQTQPKVLVRDQEDPLAQAQPESPTQAQPKSPTQAQPNPLAKHNLSKPKPTSTKSTTTNNIKPKPKAKPKPKPKPKLTTSNIAKTNHTSSKSASKPKTKNKPLSSKDGGDRTSSSNDSYDSVEDSLYRPDSFESSSDSNIDGEISEARKRDLKFKHAPGSSWKKGKEKVLVEDDGIVVENSDE</sequence>
<feature type="compositionally biased region" description="Low complexity" evidence="1">
    <location>
        <begin position="645"/>
        <end position="660"/>
    </location>
</feature>
<feature type="domain" description="PB1-like" evidence="2">
    <location>
        <begin position="445"/>
        <end position="547"/>
    </location>
</feature>
<reference evidence="3 4" key="1">
    <citation type="submission" date="2019-01" db="EMBL/GenBank/DDBJ databases">
        <title>Sequencing of cultivated peanut Arachis hypogaea provides insights into genome evolution and oil improvement.</title>
        <authorList>
            <person name="Chen X."/>
        </authorList>
    </citation>
    <scope>NUCLEOTIDE SEQUENCE [LARGE SCALE GENOMIC DNA]</scope>
    <source>
        <strain evidence="4">cv. Fuhuasheng</strain>
        <tissue evidence="3">Leaves</tissue>
    </source>
</reference>
<dbReference type="EMBL" id="SDMP01000015">
    <property type="protein sequence ID" value="RYR11079.1"/>
    <property type="molecule type" value="Genomic_DNA"/>
</dbReference>
<evidence type="ECO:0000259" key="2">
    <source>
        <dbReference type="Pfam" id="PF26130"/>
    </source>
</evidence>
<name>A0A444ZA78_ARAHY</name>
<dbReference type="AlphaFoldDB" id="A0A444ZA78"/>
<keyword evidence="4" id="KW-1185">Reference proteome</keyword>
<accession>A0A444ZA78</accession>
<gene>
    <name evidence="3" type="ORF">Ahy_B05g079561</name>
</gene>
<feature type="compositionally biased region" description="Basic residues" evidence="1">
    <location>
        <begin position="661"/>
        <end position="673"/>
    </location>
</feature>
<feature type="compositionally biased region" description="Polar residues" evidence="1">
    <location>
        <begin position="579"/>
        <end position="592"/>
    </location>
</feature>
<dbReference type="Pfam" id="PF26130">
    <property type="entry name" value="PB1-like"/>
    <property type="match status" value="1"/>
</dbReference>
<evidence type="ECO:0000313" key="3">
    <source>
        <dbReference type="EMBL" id="RYR11079.1"/>
    </source>
</evidence>
<evidence type="ECO:0000256" key="1">
    <source>
        <dbReference type="SAM" id="MobiDB-lite"/>
    </source>
</evidence>
<comment type="caution">
    <text evidence="3">The sequence shown here is derived from an EMBL/GenBank/DDBJ whole genome shotgun (WGS) entry which is preliminary data.</text>
</comment>
<feature type="compositionally biased region" description="Polar residues" evidence="1">
    <location>
        <begin position="618"/>
        <end position="635"/>
    </location>
</feature>
<feature type="region of interest" description="Disordered" evidence="1">
    <location>
        <begin position="574"/>
        <end position="742"/>
    </location>
</feature>
<dbReference type="InterPro" id="IPR058594">
    <property type="entry name" value="PB1-like_dom_pln"/>
</dbReference>
<protein>
    <recommendedName>
        <fullName evidence="2">PB1-like domain-containing protein</fullName>
    </recommendedName>
</protein>
<dbReference type="PANTHER" id="PTHR32011">
    <property type="entry name" value="OS08G0472400 PROTEIN"/>
    <property type="match status" value="1"/>
</dbReference>
<dbReference type="STRING" id="3818.A0A444ZA78"/>
<evidence type="ECO:0000313" key="4">
    <source>
        <dbReference type="Proteomes" id="UP000289738"/>
    </source>
</evidence>
<dbReference type="Proteomes" id="UP000289738">
    <property type="component" value="Chromosome B05"/>
</dbReference>
<dbReference type="PANTHER" id="PTHR32011:SF2">
    <property type="entry name" value="OS08G0472400 PROTEIN"/>
    <property type="match status" value="1"/>
</dbReference>